<dbReference type="CDD" id="cd07304">
    <property type="entry name" value="Chorismate_synthase"/>
    <property type="match status" value="1"/>
</dbReference>
<dbReference type="HAMAP" id="MF_00300">
    <property type="entry name" value="Chorismate_synth"/>
    <property type="match status" value="1"/>
</dbReference>
<dbReference type="InterPro" id="IPR020541">
    <property type="entry name" value="Chorismate_synthase_CS"/>
</dbReference>
<comment type="catalytic activity">
    <reaction evidence="11 12">
        <text>5-O-(1-carboxyvinyl)-3-phosphoshikimate = chorismate + phosphate</text>
        <dbReference type="Rhea" id="RHEA:21020"/>
        <dbReference type="ChEBI" id="CHEBI:29748"/>
        <dbReference type="ChEBI" id="CHEBI:43474"/>
        <dbReference type="ChEBI" id="CHEBI:57701"/>
        <dbReference type="EC" id="4.2.3.5"/>
    </reaction>
</comment>
<dbReference type="NCBIfam" id="TIGR00033">
    <property type="entry name" value="aroC"/>
    <property type="match status" value="1"/>
</dbReference>
<comment type="similarity">
    <text evidence="2 11 12">Belongs to the chorismate synthase family.</text>
</comment>
<keyword evidence="5 11" id="KW-0285">Flavoprotein</keyword>
<dbReference type="RefSeq" id="WP_039228951.1">
    <property type="nucleotide sequence ID" value="NZ_JENX01000053.1"/>
</dbReference>
<feature type="binding site" evidence="11">
    <location>
        <position position="53"/>
    </location>
    <ligand>
        <name>NADP(+)</name>
        <dbReference type="ChEBI" id="CHEBI:58349"/>
    </ligand>
</feature>
<evidence type="ECO:0000313" key="14">
    <source>
        <dbReference type="Proteomes" id="UP000027937"/>
    </source>
</evidence>
<comment type="subunit">
    <text evidence="11">Homotetramer.</text>
</comment>
<feature type="binding site" evidence="11">
    <location>
        <begin position="303"/>
        <end position="307"/>
    </location>
    <ligand>
        <name>FMN</name>
        <dbReference type="ChEBI" id="CHEBI:58210"/>
    </ligand>
</feature>
<dbReference type="EMBL" id="JENX01000053">
    <property type="protein sequence ID" value="KEI16818.1"/>
    <property type="molecule type" value="Genomic_DNA"/>
</dbReference>
<keyword evidence="10 11" id="KW-0456">Lyase</keyword>
<comment type="pathway">
    <text evidence="1 11 12">Metabolic intermediate biosynthesis; chorismate biosynthesis; chorismate from D-erythrose 4-phosphate and phosphoenolpyruvate: step 7/7.</text>
</comment>
<keyword evidence="9 11" id="KW-0057">Aromatic amino acid biosynthesis</keyword>
<dbReference type="PROSITE" id="PS00787">
    <property type="entry name" value="CHORISMATE_SYNTHASE_1"/>
    <property type="match status" value="1"/>
</dbReference>
<gene>
    <name evidence="11" type="primary">aroC</name>
    <name evidence="13" type="ORF">Z960_08145</name>
</gene>
<feature type="binding site" evidence="11">
    <location>
        <begin position="125"/>
        <end position="127"/>
    </location>
    <ligand>
        <name>FMN</name>
        <dbReference type="ChEBI" id="CHEBI:58210"/>
    </ligand>
</feature>
<dbReference type="PIRSF" id="PIRSF001456">
    <property type="entry name" value="Chorismate_synth"/>
    <property type="match status" value="1"/>
</dbReference>
<dbReference type="PROSITE" id="PS00789">
    <property type="entry name" value="CHORISMATE_SYNTHASE_3"/>
    <property type="match status" value="1"/>
</dbReference>
<keyword evidence="14" id="KW-1185">Reference proteome</keyword>
<dbReference type="PROSITE" id="PS00788">
    <property type="entry name" value="CHORISMATE_SYNTHASE_2"/>
    <property type="match status" value="1"/>
</dbReference>
<proteinExistence type="inferred from homology"/>
<dbReference type="NCBIfam" id="NF003793">
    <property type="entry name" value="PRK05382.1"/>
    <property type="match status" value="1"/>
</dbReference>
<keyword evidence="8 11" id="KW-0521">NADP</keyword>
<evidence type="ECO:0000256" key="12">
    <source>
        <dbReference type="RuleBase" id="RU000605"/>
    </source>
</evidence>
<comment type="cofactor">
    <cofactor evidence="11 12">
        <name>FMNH2</name>
        <dbReference type="ChEBI" id="CHEBI:57618"/>
    </cofactor>
    <text evidence="11 12">Reduced FMN (FMNH(2)).</text>
</comment>
<dbReference type="Pfam" id="PF01264">
    <property type="entry name" value="Chorismate_synt"/>
    <property type="match status" value="1"/>
</dbReference>
<evidence type="ECO:0000256" key="6">
    <source>
        <dbReference type="ARBA" id="ARBA00022643"/>
    </source>
</evidence>
<accession>A0ABR4TEL7</accession>
<dbReference type="EC" id="4.2.3.5" evidence="3 11"/>
<protein>
    <recommendedName>
        <fullName evidence="3 11">Chorismate synthase</fullName>
        <shortName evidence="11">CS</shortName>
        <ecNumber evidence="3 11">4.2.3.5</ecNumber>
    </recommendedName>
    <alternativeName>
        <fullName evidence="11">5-enolpyruvylshikimate-3-phosphate phospholyase</fullName>
    </alternativeName>
</protein>
<evidence type="ECO:0000256" key="2">
    <source>
        <dbReference type="ARBA" id="ARBA00008014"/>
    </source>
</evidence>
<reference evidence="13 14" key="1">
    <citation type="submission" date="2014-02" db="EMBL/GenBank/DDBJ databases">
        <title>Plasmidome dynamics in the species complex Clostridium novyi sensu lato converts strains of independent lineages into distinctly different pathogens.</title>
        <authorList>
            <person name="Skarin H."/>
            <person name="Segerman B."/>
        </authorList>
    </citation>
    <scope>NUCLEOTIDE SEQUENCE [LARGE SCALE GENOMIC DNA]</scope>
    <source>
        <strain evidence="13 14">NCTC 9693</strain>
    </source>
</reference>
<dbReference type="PANTHER" id="PTHR21085:SF0">
    <property type="entry name" value="CHORISMATE SYNTHASE"/>
    <property type="match status" value="1"/>
</dbReference>
<dbReference type="InterPro" id="IPR000453">
    <property type="entry name" value="Chorismate_synth"/>
</dbReference>
<feature type="binding site" evidence="11">
    <location>
        <position position="330"/>
    </location>
    <ligand>
        <name>FMN</name>
        <dbReference type="ChEBI" id="CHEBI:58210"/>
    </ligand>
</feature>
<evidence type="ECO:0000256" key="3">
    <source>
        <dbReference type="ARBA" id="ARBA00013036"/>
    </source>
</evidence>
<evidence type="ECO:0000256" key="1">
    <source>
        <dbReference type="ARBA" id="ARBA00005044"/>
    </source>
</evidence>
<comment type="caution">
    <text evidence="13">The sequence shown here is derived from an EMBL/GenBank/DDBJ whole genome shotgun (WGS) entry which is preliminary data.</text>
</comment>
<name>A0ABR4TEL7_CLOHA</name>
<evidence type="ECO:0000313" key="13">
    <source>
        <dbReference type="EMBL" id="KEI16818.1"/>
    </source>
</evidence>
<evidence type="ECO:0000256" key="4">
    <source>
        <dbReference type="ARBA" id="ARBA00022605"/>
    </source>
</evidence>
<dbReference type="Proteomes" id="UP000027937">
    <property type="component" value="Unassembled WGS sequence"/>
</dbReference>
<evidence type="ECO:0000256" key="7">
    <source>
        <dbReference type="ARBA" id="ARBA00022827"/>
    </source>
</evidence>
<dbReference type="InterPro" id="IPR035904">
    <property type="entry name" value="Chorismate_synth_AroC_sf"/>
</dbReference>
<evidence type="ECO:0000256" key="11">
    <source>
        <dbReference type="HAMAP-Rule" id="MF_00300"/>
    </source>
</evidence>
<dbReference type="PANTHER" id="PTHR21085">
    <property type="entry name" value="CHORISMATE SYNTHASE"/>
    <property type="match status" value="1"/>
</dbReference>
<evidence type="ECO:0000256" key="9">
    <source>
        <dbReference type="ARBA" id="ARBA00023141"/>
    </source>
</evidence>
<dbReference type="Gene3D" id="3.60.150.10">
    <property type="entry name" value="Chorismate synthase AroC"/>
    <property type="match status" value="1"/>
</dbReference>
<evidence type="ECO:0000256" key="8">
    <source>
        <dbReference type="ARBA" id="ARBA00022857"/>
    </source>
</evidence>
<sequence length="357" mass="39265">MSGVWGSKIKYSIFGESHGKSIGITIDGLPPGIELDLNKLSREMRRRAPGKSKLSTTRVERDDFEILSGYFNNKTTGTPLCAIIQNLDKHSKDYEKTKDLMRPSHADFTGYIKYYGFNDYRGGGHFSGRLTAPIVFAGAIAKQILRKNNIVIGSHIKSIGNIEEEYFKVSIKEELLEKLSSKSFATIDHKKGKEMQDAILQVRNNMDSIGGIIECAVLNLPPGLGNPFFGSVESVLSSLLFSIPAVKGVEFGAGFSISKMKGSEANDEFYIEDEKVKTYTNNNGGILGGITNGMPLIFRAAFKPTPSIAKEQRTVNILNKENTTIKIQGRHDPCIVQRAIPVVEAITAMGILELINI</sequence>
<keyword evidence="4 11" id="KW-0028">Amino-acid biosynthesis</keyword>
<organism evidence="13 14">
    <name type="scientific">Clostridium haemolyticum NCTC 9693</name>
    <dbReference type="NCBI Taxonomy" id="1443114"/>
    <lineage>
        <taxon>Bacteria</taxon>
        <taxon>Bacillati</taxon>
        <taxon>Bacillota</taxon>
        <taxon>Clostridia</taxon>
        <taxon>Eubacteriales</taxon>
        <taxon>Clostridiaceae</taxon>
        <taxon>Clostridium</taxon>
    </lineage>
</organism>
<evidence type="ECO:0000256" key="10">
    <source>
        <dbReference type="ARBA" id="ARBA00023239"/>
    </source>
</evidence>
<feature type="binding site" evidence="11">
    <location>
        <position position="47"/>
    </location>
    <ligand>
        <name>NADP(+)</name>
        <dbReference type="ChEBI" id="CHEBI:58349"/>
    </ligand>
</feature>
<comment type="function">
    <text evidence="11">Catalyzes the anti-1,4-elimination of the C-3 phosphate and the C-6 proR hydrogen from 5-enolpyruvylshikimate-3-phosphate (EPSP) to yield chorismate, which is the branch point compound that serves as the starting substrate for the three terminal pathways of aromatic amino acid biosynthesis. This reaction introduces a second double bond into the aromatic ring system.</text>
</comment>
<feature type="binding site" evidence="11">
    <location>
        <position position="288"/>
    </location>
    <ligand>
        <name>FMN</name>
        <dbReference type="ChEBI" id="CHEBI:58210"/>
    </ligand>
</feature>
<keyword evidence="7 11" id="KW-0274">FAD</keyword>
<dbReference type="SUPFAM" id="SSF103263">
    <property type="entry name" value="Chorismate synthase, AroC"/>
    <property type="match status" value="1"/>
</dbReference>
<comment type="caution">
    <text evidence="11">Lacks conserved residue(s) required for the propagation of feature annotation.</text>
</comment>
<keyword evidence="6 11" id="KW-0288">FMN</keyword>
<evidence type="ECO:0000256" key="5">
    <source>
        <dbReference type="ARBA" id="ARBA00022630"/>
    </source>
</evidence>